<name>A0A8B3DEU1_VIBHA</name>
<comment type="caution">
    <text evidence="1">The sequence shown here is derived from an EMBL/GenBank/DDBJ whole genome shotgun (WGS) entry which is preliminary data.</text>
</comment>
<protein>
    <submittedName>
        <fullName evidence="1">WYL domain-containing protein</fullName>
    </submittedName>
</protein>
<dbReference type="EMBL" id="QOUW02000289">
    <property type="protein sequence ID" value="RIV98425.1"/>
    <property type="molecule type" value="Genomic_DNA"/>
</dbReference>
<evidence type="ECO:0000313" key="2">
    <source>
        <dbReference type="Proteomes" id="UP000253437"/>
    </source>
</evidence>
<reference evidence="1 2" key="1">
    <citation type="submission" date="2018-08" db="EMBL/GenBank/DDBJ databases">
        <title>Vibrio harveyi strains pathogenic to white snook Centropomus viridis Lockington (1877) and potential probiotic bacteria.</title>
        <authorList>
            <person name="Soto-Rodriguez S."/>
            <person name="Gomez-Gil B."/>
            <person name="Lozano-Olvera R."/>
        </authorList>
    </citation>
    <scope>NUCLEOTIDE SEQUENCE [LARGE SCALE GENOMIC DNA]</scope>
    <source>
        <strain evidence="1 2">CAIM 1508</strain>
    </source>
</reference>
<dbReference type="PROSITE" id="PS52050">
    <property type="entry name" value="WYL"/>
    <property type="match status" value="1"/>
</dbReference>
<dbReference type="RefSeq" id="WP_114093213.1">
    <property type="nucleotide sequence ID" value="NZ_QOUW02000289.1"/>
</dbReference>
<accession>A0A8B3DEU1</accession>
<evidence type="ECO:0000313" key="1">
    <source>
        <dbReference type="EMBL" id="RIV98425.1"/>
    </source>
</evidence>
<dbReference type="AlphaFoldDB" id="A0A8B3DEU1"/>
<sequence length="99" mass="11273">MNESEIRRAIQNKLVIEFTYSNRLRVVEPHVLGVCNGNVQLLAYQIGGQSSSGGLPEWRRFDLFRISNLWVTSQTFAGRRAFPSGTHSPWDRELEIVPA</sequence>
<dbReference type="Proteomes" id="UP000253437">
    <property type="component" value="Unassembled WGS sequence"/>
</dbReference>
<proteinExistence type="predicted"/>
<gene>
    <name evidence="1" type="ORF">DS957_028830</name>
</gene>
<organism evidence="1 2">
    <name type="scientific">Vibrio harveyi</name>
    <name type="common">Beneckea harveyi</name>
    <dbReference type="NCBI Taxonomy" id="669"/>
    <lineage>
        <taxon>Bacteria</taxon>
        <taxon>Pseudomonadati</taxon>
        <taxon>Pseudomonadota</taxon>
        <taxon>Gammaproteobacteria</taxon>
        <taxon>Vibrionales</taxon>
        <taxon>Vibrionaceae</taxon>
        <taxon>Vibrio</taxon>
    </lineage>
</organism>